<evidence type="ECO:0000256" key="5">
    <source>
        <dbReference type="ARBA" id="ARBA00022801"/>
    </source>
</evidence>
<accession>A0A8T1XCJ8</accession>
<keyword evidence="1" id="KW-0808">Transferase</keyword>
<sequence length="707" mass="82903">MCDASDYAVGAVLGQRIDKKLHVIYYVSRTMDDAQVRYATTEKELLAVVFAFEKFRSYLVGSKVTVYTDHAALRHIYAKKDTKPRLLRWIILLQEFDMEIVDKKGIENGWSSYEKKKFFKDINHFYWDEPYLYTLCKNKIYRRCVLEDEIKGILLHCHGSAYSGHFATFKTVSKLLQAEPFEEAWSKAQGSHSLSSTDERAAFKTPIGTTPFNLLYGKSCHLPVELEYKAMWAVKLLNFDIKNAEEKRLIQLNDLNEIRLEAYESSKIYKERTKSFHDKKIVSRDFKVGDKVLLFNSRLRLFPSKLKSRWSGPFSVTVVRPYGDITLVGKNGDFTLNGYSARTVHSLMYRQLVTRKKHELWFVFGNKPLRFSMQEFYVVTGLKYEDDFRHDLDSWRDDKGFWSKLLKKGNTICIKTLMDKNLSEVHRWDEVDRVRYRQDEDVVEDDYVEGERDIQADKKEVTDLIAEDKATSSKKSKNMGCEGAEKKKMKLLCERAAMTNAFDSVEMKRYIKECLKFLSSSLGKKYPDLINQRVKQKNSFDFDWRYKPDSGKKDPDAVLVYVPEAKWSVFDEWVRILCRRIPKHGPSHLSNALFDRLMNNKKHWLANEEVHAKVYGKVPLLTQYEIVPTKVPPNLNRFACDRGVYELKYIECKMLQISMDWLNDENIKEARMKIAMDLWEASRDPILIQRMKNYAPPFVSLDMIEID</sequence>
<dbReference type="EMBL" id="JAEFBJ010000098">
    <property type="protein sequence ID" value="KAG7530356.1"/>
    <property type="molecule type" value="Genomic_DNA"/>
</dbReference>
<evidence type="ECO:0008006" key="11">
    <source>
        <dbReference type="Google" id="ProtNLM"/>
    </source>
</evidence>
<evidence type="ECO:0000256" key="2">
    <source>
        <dbReference type="ARBA" id="ARBA00022695"/>
    </source>
</evidence>
<keyword evidence="6" id="KW-0695">RNA-directed DNA polymerase</keyword>
<proteinExistence type="predicted"/>
<dbReference type="InterPro" id="IPR041373">
    <property type="entry name" value="RT_RNaseH"/>
</dbReference>
<evidence type="ECO:0000256" key="4">
    <source>
        <dbReference type="ARBA" id="ARBA00022759"/>
    </source>
</evidence>
<evidence type="ECO:0000256" key="6">
    <source>
        <dbReference type="ARBA" id="ARBA00022918"/>
    </source>
</evidence>
<dbReference type="GO" id="GO:0003964">
    <property type="term" value="F:RNA-directed DNA polymerase activity"/>
    <property type="evidence" value="ECO:0007669"/>
    <property type="project" value="UniProtKB-KW"/>
</dbReference>
<evidence type="ECO:0000256" key="1">
    <source>
        <dbReference type="ARBA" id="ARBA00022679"/>
    </source>
</evidence>
<reference evidence="9 10" key="1">
    <citation type="submission" date="2020-12" db="EMBL/GenBank/DDBJ databases">
        <title>Concerted genomic and epigenomic changes stabilize Arabidopsis allopolyploids.</title>
        <authorList>
            <person name="Chen Z."/>
        </authorList>
    </citation>
    <scope>NUCLEOTIDE SEQUENCE [LARGE SCALE GENOMIC DNA]</scope>
    <source>
        <strain evidence="9">As9502</strain>
        <tissue evidence="9">Leaf</tissue>
    </source>
</reference>
<dbReference type="GO" id="GO:0004519">
    <property type="term" value="F:endonuclease activity"/>
    <property type="evidence" value="ECO:0007669"/>
    <property type="project" value="UniProtKB-KW"/>
</dbReference>
<comment type="caution">
    <text evidence="9">The sequence shown here is derived from an EMBL/GenBank/DDBJ whole genome shotgun (WGS) entry which is preliminary data.</text>
</comment>
<dbReference type="Proteomes" id="UP000694251">
    <property type="component" value="Unassembled WGS sequence"/>
</dbReference>
<keyword evidence="4" id="KW-0255">Endonuclease</keyword>
<dbReference type="OrthoDB" id="10055717at2759"/>
<evidence type="ECO:0000313" key="9">
    <source>
        <dbReference type="EMBL" id="KAG7530356.1"/>
    </source>
</evidence>
<dbReference type="InterPro" id="IPR015410">
    <property type="entry name" value="DUF1985"/>
</dbReference>
<keyword evidence="3" id="KW-0540">Nuclease</keyword>
<dbReference type="PANTHER" id="PTHR34072:SF57">
    <property type="entry name" value="RNA-DIRECTED DNA POLYMERASE"/>
    <property type="match status" value="1"/>
</dbReference>
<dbReference type="PANTHER" id="PTHR34072">
    <property type="entry name" value="ENZYMATIC POLYPROTEIN-RELATED"/>
    <property type="match status" value="1"/>
</dbReference>
<dbReference type="FunFam" id="3.10.20.370:FF:000001">
    <property type="entry name" value="Retrovirus-related Pol polyprotein from transposon 17.6-like protein"/>
    <property type="match status" value="1"/>
</dbReference>
<evidence type="ECO:0000259" key="7">
    <source>
        <dbReference type="Pfam" id="PF09331"/>
    </source>
</evidence>
<protein>
    <recommendedName>
        <fullName evidence="11">Reverse transcriptase RNase H-like domain-containing protein</fullName>
    </recommendedName>
</protein>
<dbReference type="CDD" id="cd09274">
    <property type="entry name" value="RNase_HI_RT_Ty3"/>
    <property type="match status" value="1"/>
</dbReference>
<keyword evidence="5" id="KW-0378">Hydrolase</keyword>
<evidence type="ECO:0000259" key="8">
    <source>
        <dbReference type="Pfam" id="PF17917"/>
    </source>
</evidence>
<gene>
    <name evidence="9" type="ORF">ISN44_Un98g000040</name>
</gene>
<keyword evidence="10" id="KW-1185">Reference proteome</keyword>
<dbReference type="GO" id="GO:0016787">
    <property type="term" value="F:hydrolase activity"/>
    <property type="evidence" value="ECO:0007669"/>
    <property type="project" value="UniProtKB-KW"/>
</dbReference>
<feature type="domain" description="DUF1985" evidence="7">
    <location>
        <begin position="349"/>
        <end position="435"/>
    </location>
</feature>
<name>A0A8T1XCJ8_ARASU</name>
<dbReference type="Pfam" id="PF17917">
    <property type="entry name" value="RT_RNaseH"/>
    <property type="match status" value="1"/>
</dbReference>
<keyword evidence="2" id="KW-0548">Nucleotidyltransferase</keyword>
<feature type="domain" description="Reverse transcriptase RNase H-like" evidence="8">
    <location>
        <begin position="2"/>
        <end position="96"/>
    </location>
</feature>
<evidence type="ECO:0000256" key="3">
    <source>
        <dbReference type="ARBA" id="ARBA00022722"/>
    </source>
</evidence>
<dbReference type="Pfam" id="PF09331">
    <property type="entry name" value="DUF1985"/>
    <property type="match status" value="1"/>
</dbReference>
<dbReference type="AlphaFoldDB" id="A0A8T1XCJ8"/>
<organism evidence="9 10">
    <name type="scientific">Arabidopsis suecica</name>
    <name type="common">Swedish thale-cress</name>
    <name type="synonym">Cardaminopsis suecica</name>
    <dbReference type="NCBI Taxonomy" id="45249"/>
    <lineage>
        <taxon>Eukaryota</taxon>
        <taxon>Viridiplantae</taxon>
        <taxon>Streptophyta</taxon>
        <taxon>Embryophyta</taxon>
        <taxon>Tracheophyta</taxon>
        <taxon>Spermatophyta</taxon>
        <taxon>Magnoliopsida</taxon>
        <taxon>eudicotyledons</taxon>
        <taxon>Gunneridae</taxon>
        <taxon>Pentapetalae</taxon>
        <taxon>rosids</taxon>
        <taxon>malvids</taxon>
        <taxon>Brassicales</taxon>
        <taxon>Brassicaceae</taxon>
        <taxon>Camelineae</taxon>
        <taxon>Arabidopsis</taxon>
    </lineage>
</organism>
<evidence type="ECO:0000313" key="10">
    <source>
        <dbReference type="Proteomes" id="UP000694251"/>
    </source>
</evidence>